<keyword evidence="5" id="KW-1185">Reference proteome</keyword>
<feature type="compositionally biased region" description="Low complexity" evidence="1">
    <location>
        <begin position="26"/>
        <end position="142"/>
    </location>
</feature>
<gene>
    <name evidence="4" type="ORF">ACFQLX_23885</name>
</gene>
<comment type="caution">
    <text evidence="4">The sequence shown here is derived from an EMBL/GenBank/DDBJ whole genome shotgun (WGS) entry which is preliminary data.</text>
</comment>
<dbReference type="Proteomes" id="UP001596413">
    <property type="component" value="Unassembled WGS sequence"/>
</dbReference>
<evidence type="ECO:0000313" key="4">
    <source>
        <dbReference type="EMBL" id="MFC7221177.1"/>
    </source>
</evidence>
<feature type="signal peptide" evidence="3">
    <location>
        <begin position="1"/>
        <end position="29"/>
    </location>
</feature>
<dbReference type="EMBL" id="JBHSZO010000053">
    <property type="protein sequence ID" value="MFC7221177.1"/>
    <property type="molecule type" value="Genomic_DNA"/>
</dbReference>
<organism evidence="4 5">
    <name type="scientific">Streptomyces polyrhachis</name>
    <dbReference type="NCBI Taxonomy" id="1282885"/>
    <lineage>
        <taxon>Bacteria</taxon>
        <taxon>Bacillati</taxon>
        <taxon>Actinomycetota</taxon>
        <taxon>Actinomycetes</taxon>
        <taxon>Kitasatosporales</taxon>
        <taxon>Streptomycetaceae</taxon>
        <taxon>Streptomyces</taxon>
    </lineage>
</organism>
<evidence type="ECO:0000256" key="1">
    <source>
        <dbReference type="SAM" id="MobiDB-lite"/>
    </source>
</evidence>
<feature type="chain" id="PRO_5046793070" evidence="3">
    <location>
        <begin position="30"/>
        <end position="372"/>
    </location>
</feature>
<proteinExistence type="predicted"/>
<keyword evidence="2" id="KW-0472">Membrane</keyword>
<keyword evidence="3" id="KW-0732">Signal</keyword>
<feature type="region of interest" description="Disordered" evidence="1">
    <location>
        <begin position="26"/>
        <end position="158"/>
    </location>
</feature>
<evidence type="ECO:0000256" key="3">
    <source>
        <dbReference type="SAM" id="SignalP"/>
    </source>
</evidence>
<reference evidence="5" key="1">
    <citation type="journal article" date="2019" name="Int. J. Syst. Evol. Microbiol.">
        <title>The Global Catalogue of Microorganisms (GCM) 10K type strain sequencing project: providing services to taxonomists for standard genome sequencing and annotation.</title>
        <authorList>
            <consortium name="The Broad Institute Genomics Platform"/>
            <consortium name="The Broad Institute Genome Sequencing Center for Infectious Disease"/>
            <person name="Wu L."/>
            <person name="Ma J."/>
        </authorList>
    </citation>
    <scope>NUCLEOTIDE SEQUENCE [LARGE SCALE GENOMIC DNA]</scope>
    <source>
        <strain evidence="5">CGMCC 1.13681</strain>
    </source>
</reference>
<keyword evidence="2" id="KW-1133">Transmembrane helix</keyword>
<dbReference type="NCBIfam" id="TIGR01167">
    <property type="entry name" value="LPXTG_anchor"/>
    <property type="match status" value="1"/>
</dbReference>
<keyword evidence="2" id="KW-0812">Transmembrane</keyword>
<sequence>MKLRRSLAAAVATAAIIPAALMAAPAAQAQDTVTGETTTGETTTGETTTGETTTGETATGETATGETTTGETTTGETTTGETTTGETTTGETTTGETTTGETTTGETTTGETTTGETTTGETTTGETTTGETTTGETTTGETTTGGPGGEEPPLPEVPDCEAAAFNASLSGFPNKVVAGSGWKEFNLNLDNSAGKKTKDVVLGMTVLYKSELAGGGDDLAAKYADLQYFDGEKWSSDLSEGGNIAGLIDVEAGEKISLQLRLKVSAKAKPGAGVAIAFGVYEKKNGTCALDEKTYEFEILAAGSDAGNPGDAKPQGGRNVLPTGNVGELAQTGSDTPVAALAGSAAGALLLGAAAVYVVRRRNGSTEVESAA</sequence>
<feature type="transmembrane region" description="Helical" evidence="2">
    <location>
        <begin position="338"/>
        <end position="359"/>
    </location>
</feature>
<evidence type="ECO:0000256" key="2">
    <source>
        <dbReference type="SAM" id="Phobius"/>
    </source>
</evidence>
<evidence type="ECO:0000313" key="5">
    <source>
        <dbReference type="Proteomes" id="UP001596413"/>
    </source>
</evidence>
<dbReference type="RefSeq" id="WP_386418356.1">
    <property type="nucleotide sequence ID" value="NZ_JBHSZO010000053.1"/>
</dbReference>
<accession>A0ABW2GNJ5</accession>
<protein>
    <submittedName>
        <fullName evidence="4">LPXTG cell wall anchor domain-containing protein</fullName>
    </submittedName>
</protein>
<name>A0ABW2GNJ5_9ACTN</name>